<keyword evidence="2" id="KW-1185">Reference proteome</keyword>
<organism evidence="1 2">
    <name type="scientific">Paxillus rubicundulus Ve08.2h10</name>
    <dbReference type="NCBI Taxonomy" id="930991"/>
    <lineage>
        <taxon>Eukaryota</taxon>
        <taxon>Fungi</taxon>
        <taxon>Dikarya</taxon>
        <taxon>Basidiomycota</taxon>
        <taxon>Agaricomycotina</taxon>
        <taxon>Agaricomycetes</taxon>
        <taxon>Agaricomycetidae</taxon>
        <taxon>Boletales</taxon>
        <taxon>Paxilineae</taxon>
        <taxon>Paxillaceae</taxon>
        <taxon>Paxillus</taxon>
    </lineage>
</organism>
<dbReference type="HOGENOM" id="CLU_040082_6_1_1"/>
<evidence type="ECO:0000313" key="2">
    <source>
        <dbReference type="Proteomes" id="UP000054538"/>
    </source>
</evidence>
<evidence type="ECO:0008006" key="3">
    <source>
        <dbReference type="Google" id="ProtNLM"/>
    </source>
</evidence>
<dbReference type="EMBL" id="KN825181">
    <property type="protein sequence ID" value="KIK93488.1"/>
    <property type="molecule type" value="Genomic_DNA"/>
</dbReference>
<accession>A0A0D0DNP6</accession>
<reference evidence="2" key="2">
    <citation type="submission" date="2015-01" db="EMBL/GenBank/DDBJ databases">
        <title>Evolutionary Origins and Diversification of the Mycorrhizal Mutualists.</title>
        <authorList>
            <consortium name="DOE Joint Genome Institute"/>
            <consortium name="Mycorrhizal Genomics Consortium"/>
            <person name="Kohler A."/>
            <person name="Kuo A."/>
            <person name="Nagy L.G."/>
            <person name="Floudas D."/>
            <person name="Copeland A."/>
            <person name="Barry K.W."/>
            <person name="Cichocki N."/>
            <person name="Veneault-Fourrey C."/>
            <person name="LaButti K."/>
            <person name="Lindquist E.A."/>
            <person name="Lipzen A."/>
            <person name="Lundell T."/>
            <person name="Morin E."/>
            <person name="Murat C."/>
            <person name="Riley R."/>
            <person name="Ohm R."/>
            <person name="Sun H."/>
            <person name="Tunlid A."/>
            <person name="Henrissat B."/>
            <person name="Grigoriev I.V."/>
            <person name="Hibbett D.S."/>
            <person name="Martin F."/>
        </authorList>
    </citation>
    <scope>NUCLEOTIDE SEQUENCE [LARGE SCALE GENOMIC DNA]</scope>
    <source>
        <strain evidence="2">Ve08.2h10</strain>
    </source>
</reference>
<proteinExistence type="predicted"/>
<protein>
    <recommendedName>
        <fullName evidence="3">DDE Tnp4 domain-containing protein</fullName>
    </recommendedName>
</protein>
<dbReference type="Proteomes" id="UP000054538">
    <property type="component" value="Unassembled WGS sequence"/>
</dbReference>
<feature type="non-terminal residue" evidence="1">
    <location>
        <position position="96"/>
    </location>
</feature>
<dbReference type="AlphaFoldDB" id="A0A0D0DNP6"/>
<dbReference type="OrthoDB" id="2642487at2759"/>
<gene>
    <name evidence="1" type="ORF">PAXRUDRAFT_144984</name>
</gene>
<reference evidence="1 2" key="1">
    <citation type="submission" date="2014-04" db="EMBL/GenBank/DDBJ databases">
        <authorList>
            <consortium name="DOE Joint Genome Institute"/>
            <person name="Kuo A."/>
            <person name="Kohler A."/>
            <person name="Jargeat P."/>
            <person name="Nagy L.G."/>
            <person name="Floudas D."/>
            <person name="Copeland A."/>
            <person name="Barry K.W."/>
            <person name="Cichocki N."/>
            <person name="Veneault-Fourrey C."/>
            <person name="LaButti K."/>
            <person name="Lindquist E.A."/>
            <person name="Lipzen A."/>
            <person name="Lundell T."/>
            <person name="Morin E."/>
            <person name="Murat C."/>
            <person name="Sun H."/>
            <person name="Tunlid A."/>
            <person name="Henrissat B."/>
            <person name="Grigoriev I.V."/>
            <person name="Hibbett D.S."/>
            <person name="Martin F."/>
            <person name="Nordberg H.P."/>
            <person name="Cantor M.N."/>
            <person name="Hua S.X."/>
        </authorList>
    </citation>
    <scope>NUCLEOTIDE SEQUENCE [LARGE SCALE GENOMIC DNA]</scope>
    <source>
        <strain evidence="1 2">Ve08.2h10</strain>
    </source>
</reference>
<evidence type="ECO:0000313" key="1">
    <source>
        <dbReference type="EMBL" id="KIK93488.1"/>
    </source>
</evidence>
<name>A0A0D0DNP6_9AGAM</name>
<sequence length="96" mass="11232">VTGLTLRHVGERFQQSNYSYIVQSDFCVYTSYFQKILVILLTQLLYSRYIQLPTREFVSQKIRNNPKFWLFFKDAIGAIDGSHIHAAPPAYLHPNH</sequence>
<dbReference type="InParanoid" id="A0A0D0DNP6"/>